<evidence type="ECO:0000313" key="3">
    <source>
        <dbReference type="Proteomes" id="UP000636709"/>
    </source>
</evidence>
<dbReference type="AlphaFoldDB" id="A0A835CA56"/>
<sequence length="141" mass="15685">MKTAQLPNQKIANTRLALPCRQFVIISRDPVSHPLGLHLYERPRDAASATDASIPEHETHAAARAGIPALAADIARRQTPRSRRRALYGHGRSGSRQLPRLHKHHHRCHRNGVALYGLTGLKGSGEMEVLQRLLKFISDIC</sequence>
<protein>
    <submittedName>
        <fullName evidence="2">Uncharacterized protein</fullName>
    </submittedName>
</protein>
<feature type="region of interest" description="Disordered" evidence="1">
    <location>
        <begin position="76"/>
        <end position="102"/>
    </location>
</feature>
<evidence type="ECO:0000256" key="1">
    <source>
        <dbReference type="SAM" id="MobiDB-lite"/>
    </source>
</evidence>
<evidence type="ECO:0000313" key="2">
    <source>
        <dbReference type="EMBL" id="KAF8719513.1"/>
    </source>
</evidence>
<gene>
    <name evidence="2" type="ORF">HU200_024238</name>
</gene>
<dbReference type="EMBL" id="JACEFO010001700">
    <property type="protein sequence ID" value="KAF8719513.1"/>
    <property type="molecule type" value="Genomic_DNA"/>
</dbReference>
<proteinExistence type="predicted"/>
<name>A0A835CA56_9POAL</name>
<comment type="caution">
    <text evidence="2">The sequence shown here is derived from an EMBL/GenBank/DDBJ whole genome shotgun (WGS) entry which is preliminary data.</text>
</comment>
<accession>A0A835CA56</accession>
<dbReference type="Proteomes" id="UP000636709">
    <property type="component" value="Unassembled WGS sequence"/>
</dbReference>
<reference evidence="2" key="1">
    <citation type="submission" date="2020-07" db="EMBL/GenBank/DDBJ databases">
        <title>Genome sequence and genetic diversity analysis of an under-domesticated orphan crop, white fonio (Digitaria exilis).</title>
        <authorList>
            <person name="Bennetzen J.L."/>
            <person name="Chen S."/>
            <person name="Ma X."/>
            <person name="Wang X."/>
            <person name="Yssel A.E.J."/>
            <person name="Chaluvadi S.R."/>
            <person name="Johnson M."/>
            <person name="Gangashetty P."/>
            <person name="Hamidou F."/>
            <person name="Sanogo M.D."/>
            <person name="Zwaenepoel A."/>
            <person name="Wallace J."/>
            <person name="Van De Peer Y."/>
            <person name="Van Deynze A."/>
        </authorList>
    </citation>
    <scope>NUCLEOTIDE SEQUENCE</scope>
    <source>
        <tissue evidence="2">Leaves</tissue>
    </source>
</reference>
<keyword evidence="3" id="KW-1185">Reference proteome</keyword>
<feature type="compositionally biased region" description="Basic residues" evidence="1">
    <location>
        <begin position="78"/>
        <end position="87"/>
    </location>
</feature>
<organism evidence="2 3">
    <name type="scientific">Digitaria exilis</name>
    <dbReference type="NCBI Taxonomy" id="1010633"/>
    <lineage>
        <taxon>Eukaryota</taxon>
        <taxon>Viridiplantae</taxon>
        <taxon>Streptophyta</taxon>
        <taxon>Embryophyta</taxon>
        <taxon>Tracheophyta</taxon>
        <taxon>Spermatophyta</taxon>
        <taxon>Magnoliopsida</taxon>
        <taxon>Liliopsida</taxon>
        <taxon>Poales</taxon>
        <taxon>Poaceae</taxon>
        <taxon>PACMAD clade</taxon>
        <taxon>Panicoideae</taxon>
        <taxon>Panicodae</taxon>
        <taxon>Paniceae</taxon>
        <taxon>Anthephorinae</taxon>
        <taxon>Digitaria</taxon>
    </lineage>
</organism>